<dbReference type="Proteomes" id="UP000292447">
    <property type="component" value="Chromosome II"/>
</dbReference>
<dbReference type="GO" id="GO:0005525">
    <property type="term" value="F:GTP binding"/>
    <property type="evidence" value="ECO:0007669"/>
    <property type="project" value="InterPro"/>
</dbReference>
<evidence type="ECO:0000313" key="6">
    <source>
        <dbReference type="EMBL" id="QBM87277.1"/>
    </source>
</evidence>
<dbReference type="Gene3D" id="3.40.50.300">
    <property type="entry name" value="P-loop containing nucleotide triphosphate hydrolases"/>
    <property type="match status" value="1"/>
</dbReference>
<dbReference type="GO" id="GO:0005739">
    <property type="term" value="C:mitochondrion"/>
    <property type="evidence" value="ECO:0007669"/>
    <property type="project" value="TreeGrafter"/>
</dbReference>
<dbReference type="EMBL" id="CP034457">
    <property type="protein sequence ID" value="QBM87277.1"/>
    <property type="molecule type" value="Genomic_DNA"/>
</dbReference>
<sequence length="574" mass="64163">MIRHVLRRTGVATLCRISARTPRIRMMPPARLLNSATSIPHVSHFLADTLVPKCTSCGITLQKTAPDNAGFYIEPKPPSVEGKAAKAIKSADKVFSEHFSSLSDEDKALLLNGAEPDMIPTINAAKHKAKSVPASEREGRQCLRCRNAYHRSAFDASEYQVETVSQVMNRIPANGKLIYVVSLVDFPMSLDESVFRHRSAKSMQFVITKTDLFFQTNNLASRYGLQFFQDYMFRKYGVPRNQVFVVSGKSDWNTDTFLDHVKDNSFFIGSVNSGKSTLLQLVAQIAKKQRDKLPNARRERAKQKQQDGIILNARTYAAARERLKMWAKSKAENGPGASFMPGFTRGVIPLEISKAITVYDVPGFSGESAAHLYDFLSADSIKQLQKGALFHKTGTYLSKYVTAKEGQVVTVGGLFFLQVPRGCMFQVRNVINHKVHIFSNMEKAMEVWKHAKDPEAVRGLFLVDHAKTDLVKHTVPPFDGSFDLVLRGLGFVNVKATGARPDPKNAEDLVVYLPKGVAAISRVPISKYITRTLSGRDKNGNVLRKEKWVQLSTKEIKRYTGKEAFFEQILPTQE</sequence>
<dbReference type="PROSITE" id="PS51721">
    <property type="entry name" value="G_CP"/>
    <property type="match status" value="1"/>
</dbReference>
<dbReference type="AlphaFoldDB" id="A0A4P6XJ39"/>
<dbReference type="InterPro" id="IPR027417">
    <property type="entry name" value="P-loop_NTPase"/>
</dbReference>
<evidence type="ECO:0000256" key="3">
    <source>
        <dbReference type="ARBA" id="ARBA00022946"/>
    </source>
</evidence>
<evidence type="ECO:0000313" key="7">
    <source>
        <dbReference type="Proteomes" id="UP000292447"/>
    </source>
</evidence>
<evidence type="ECO:0000259" key="5">
    <source>
        <dbReference type="PROSITE" id="PS51721"/>
    </source>
</evidence>
<gene>
    <name evidence="6" type="ORF">METSCH_B04770</name>
</gene>
<proteinExistence type="predicted"/>
<dbReference type="PANTHER" id="PTHR46434:SF1">
    <property type="entry name" value="GENETIC INTERACTOR OF PROHIBITINS 3, MITOCHONDRIAL"/>
    <property type="match status" value="1"/>
</dbReference>
<dbReference type="SUPFAM" id="SSF52540">
    <property type="entry name" value="P-loop containing nucleoside triphosphate hydrolases"/>
    <property type="match status" value="1"/>
</dbReference>
<organism evidence="6 7">
    <name type="scientific">Metschnikowia aff. pulcherrima</name>
    <dbReference type="NCBI Taxonomy" id="2163413"/>
    <lineage>
        <taxon>Eukaryota</taxon>
        <taxon>Fungi</taxon>
        <taxon>Dikarya</taxon>
        <taxon>Ascomycota</taxon>
        <taxon>Saccharomycotina</taxon>
        <taxon>Pichiomycetes</taxon>
        <taxon>Metschnikowiaceae</taxon>
        <taxon>Metschnikowia</taxon>
    </lineage>
</organism>
<dbReference type="STRING" id="2163413.A0A4P6XJ39"/>
<protein>
    <recommendedName>
        <fullName evidence="2">Genetic interactor of prohibitins 3, mitochondrial</fullName>
    </recommendedName>
    <alternativeName>
        <fullName evidence="4">Found in mitochondrial proteome protein 38</fullName>
    </alternativeName>
</protein>
<dbReference type="InterPro" id="IPR030378">
    <property type="entry name" value="G_CP_dom"/>
</dbReference>
<evidence type="ECO:0000256" key="1">
    <source>
        <dbReference type="ARBA" id="ARBA00003269"/>
    </source>
</evidence>
<reference evidence="7" key="1">
    <citation type="submission" date="2019-03" db="EMBL/GenBank/DDBJ databases">
        <title>Snf2 controls pulcherriminic acid biosynthesis and connects pigmentation and antifungal activity of the yeast Metschnikowia pulcherrima.</title>
        <authorList>
            <person name="Gore-Lloyd D."/>
            <person name="Sumann I."/>
            <person name="Brachmann A.O."/>
            <person name="Schneeberger K."/>
            <person name="Ortiz-Merino R.A."/>
            <person name="Moreno-Beltran M."/>
            <person name="Schlaefli M."/>
            <person name="Kirner P."/>
            <person name="Santos Kron A."/>
            <person name="Wolfe K.H."/>
            <person name="Piel J."/>
            <person name="Ahrens C.H."/>
            <person name="Henk D."/>
            <person name="Freimoser F.M."/>
        </authorList>
    </citation>
    <scope>NUCLEOTIDE SEQUENCE [LARGE SCALE GENOMIC DNA]</scope>
    <source>
        <strain evidence="7">APC 1.2</strain>
    </source>
</reference>
<dbReference type="InterPro" id="IPR050896">
    <property type="entry name" value="Mito_lipid_metab_GTPase"/>
</dbReference>
<name>A0A4P6XJ39_9ASCO</name>
<dbReference type="PANTHER" id="PTHR46434">
    <property type="entry name" value="GENETIC INTERACTOR OF PROHIBITINS 3, MITOCHONDRIAL"/>
    <property type="match status" value="1"/>
</dbReference>
<accession>A0A4P6XJ39</accession>
<feature type="domain" description="CP-type G" evidence="5">
    <location>
        <begin position="161"/>
        <end position="367"/>
    </location>
</feature>
<keyword evidence="7" id="KW-1185">Reference proteome</keyword>
<evidence type="ECO:0000256" key="4">
    <source>
        <dbReference type="ARBA" id="ARBA00031834"/>
    </source>
</evidence>
<evidence type="ECO:0000256" key="2">
    <source>
        <dbReference type="ARBA" id="ARBA00018901"/>
    </source>
</evidence>
<keyword evidence="3" id="KW-0809">Transit peptide</keyword>
<comment type="function">
    <text evidence="1">May be involved in the mitochondrial lipid metabolism.</text>
</comment>